<organism evidence="1 2">
    <name type="scientific">Albidovulum aquaemixtae</name>
    <dbReference type="NCBI Taxonomy" id="1542388"/>
    <lineage>
        <taxon>Bacteria</taxon>
        <taxon>Pseudomonadati</taxon>
        <taxon>Pseudomonadota</taxon>
        <taxon>Alphaproteobacteria</taxon>
        <taxon>Rhodobacterales</taxon>
        <taxon>Paracoccaceae</taxon>
        <taxon>Albidovulum</taxon>
    </lineage>
</organism>
<dbReference type="AlphaFoldDB" id="A0A2R8B4B0"/>
<keyword evidence="2" id="KW-1185">Reference proteome</keyword>
<accession>A0A2R8B4B0</accession>
<name>A0A2R8B4B0_9RHOB</name>
<protein>
    <submittedName>
        <fullName evidence="1">Uncharacterized protein</fullName>
    </submittedName>
</protein>
<evidence type="ECO:0000313" key="2">
    <source>
        <dbReference type="Proteomes" id="UP000244924"/>
    </source>
</evidence>
<evidence type="ECO:0000313" key="1">
    <source>
        <dbReference type="EMBL" id="SPH17425.1"/>
    </source>
</evidence>
<dbReference type="RefSeq" id="WP_108851873.1">
    <property type="nucleotide sequence ID" value="NZ_OMOQ01000001.1"/>
</dbReference>
<reference evidence="1 2" key="1">
    <citation type="submission" date="2018-03" db="EMBL/GenBank/DDBJ databases">
        <authorList>
            <person name="Keele B.F."/>
        </authorList>
    </citation>
    <scope>NUCLEOTIDE SEQUENCE [LARGE SCALE GENOMIC DNA]</scope>
    <source>
        <strain evidence="1 2">CECT 8626</strain>
    </source>
</reference>
<sequence>MPAIAALTGDLVGSTSSGADAVERAMEILDATAEEIGRWPRGTGAKFTRYRGDGWQVIVAPPDRALRAALLLSARLRAASDVPPTRIAIGLGAAESLGSDDLSDAHGTAFESSGRALEQMRRDTRLAIGGTDVTPLHRAIVDLLDERMSRWTPEQAEATALALDPAEPTQADMAARLGISSQAMSYRLSGAGTAAIRRALHGWETTGEGQPA</sequence>
<proteinExistence type="predicted"/>
<dbReference type="OrthoDB" id="7210707at2"/>
<dbReference type="Proteomes" id="UP000244924">
    <property type="component" value="Unassembled WGS sequence"/>
</dbReference>
<gene>
    <name evidence="1" type="ORF">DEA8626_00943</name>
</gene>
<dbReference type="EMBL" id="OMOQ01000001">
    <property type="protein sequence ID" value="SPH17425.1"/>
    <property type="molecule type" value="Genomic_DNA"/>
</dbReference>